<feature type="domain" description="SPRY" evidence="2">
    <location>
        <begin position="232"/>
        <end position="369"/>
    </location>
</feature>
<dbReference type="InterPro" id="IPR050618">
    <property type="entry name" value="Ubq-SigPath_Reg"/>
</dbReference>
<evidence type="ECO:0000256" key="1">
    <source>
        <dbReference type="SAM" id="MobiDB-lite"/>
    </source>
</evidence>
<feature type="compositionally biased region" description="Polar residues" evidence="1">
    <location>
        <begin position="940"/>
        <end position="949"/>
    </location>
</feature>
<accession>A0AAV4DXN2</accession>
<evidence type="ECO:0000259" key="2">
    <source>
        <dbReference type="SMART" id="SM00449"/>
    </source>
</evidence>
<dbReference type="SUPFAM" id="SSF49899">
    <property type="entry name" value="Concanavalin A-like lectins/glucanases"/>
    <property type="match status" value="4"/>
</dbReference>
<dbReference type="AlphaFoldDB" id="A0AAV4DXN2"/>
<evidence type="ECO:0000313" key="3">
    <source>
        <dbReference type="EMBL" id="GFO48641.1"/>
    </source>
</evidence>
<dbReference type="Pfam" id="PF00622">
    <property type="entry name" value="SPRY"/>
    <property type="match status" value="1"/>
</dbReference>
<reference evidence="3 4" key="1">
    <citation type="journal article" date="2021" name="Elife">
        <title>Chloroplast acquisition without the gene transfer in kleptoplastic sea slugs, Plakobranchus ocellatus.</title>
        <authorList>
            <person name="Maeda T."/>
            <person name="Takahashi S."/>
            <person name="Yoshida T."/>
            <person name="Shimamura S."/>
            <person name="Takaki Y."/>
            <person name="Nagai Y."/>
            <person name="Toyoda A."/>
            <person name="Suzuki Y."/>
            <person name="Arimoto A."/>
            <person name="Ishii H."/>
            <person name="Satoh N."/>
            <person name="Nishiyama T."/>
            <person name="Hasebe M."/>
            <person name="Maruyama T."/>
            <person name="Minagawa J."/>
            <person name="Obokata J."/>
            <person name="Shigenobu S."/>
        </authorList>
    </citation>
    <scope>NUCLEOTIDE SEQUENCE [LARGE SCALE GENOMIC DNA]</scope>
</reference>
<name>A0AAV4DXN2_9GAST</name>
<keyword evidence="4" id="KW-1185">Reference proteome</keyword>
<organism evidence="3 4">
    <name type="scientific">Plakobranchus ocellatus</name>
    <dbReference type="NCBI Taxonomy" id="259542"/>
    <lineage>
        <taxon>Eukaryota</taxon>
        <taxon>Metazoa</taxon>
        <taxon>Spiralia</taxon>
        <taxon>Lophotrochozoa</taxon>
        <taxon>Mollusca</taxon>
        <taxon>Gastropoda</taxon>
        <taxon>Heterobranchia</taxon>
        <taxon>Euthyneura</taxon>
        <taxon>Panpulmonata</taxon>
        <taxon>Sacoglossa</taxon>
        <taxon>Placobranchoidea</taxon>
        <taxon>Plakobranchidae</taxon>
        <taxon>Plakobranchus</taxon>
    </lineage>
</organism>
<sequence length="982" mass="109502">MYSRKDKSPRLVTPGFEHLNNFVLFDDGGDVFIKRIDNDESLTTNLVQFTKTPLTSDCTHYTMTIQELTEGEFVMFGLTNRCVPGNPMWIIDRSVRYHSNDGGVFNGGMGIKTYHPYTIGDRITCKLDYTGPDRSLVNFLKNDRLVYRQWVNLPPGQLYPTIGVSRTEAKLKVEWPSSGQPDISIRKDLPSNWFGWTGLHRDDQSKTVTLAEPDSEMKRSAYNVQSPAVFNKAFNYFEIEVVEKTNKKGCLAIGLVAGNCEPFVMPGWTNKSIGYHSDDGGLYCDGNEKPEQNEEGKKSGQGDIMGCGVIFPPIEEFHFREPILVLVYFTLNTKVIYKKRMRQPRGGFFPCVGFLAEGDSCKLNVEAQQPTEGKNDLLATLNSADVTSDFRCSEVIQFRELAPDSAVFTLTTESDEPQLVQYLRYPLSNVGDGFFLEVMDIRPNTELQLGVCVSDHPMEGSFLGSNSTSCGYLFRLGSLAMKDGMRPVAKWAGLNDTITCYLDFQDEKLAVLCFENGSGEMIGRATVTRANVISPLYASVVMSSGPCTVRMNWSRSIYNTHNLDRSWGYAEQWLRPPGIKANKNKLTLETSESYSFAACAQCRQPMLTGSSFFSIRLLDGDKLPGIGLSKATTDVSTVLGSDKGEVCFLPSSGELLLDNNKWVLQNSPVFKKGDVLQCGMIFAEQDRVEQKGVVFFALNEQTFFHCRFLMMHGGVYPTVTFSSAGCSAEVLETNRAQPIPENLASEWLNEDRMDGAVPYTAAQDHMTSNGYTLEKATYDGGDLTVVQSDNQQCVIYVSHTVRENDRVSPFIAALKKHFLTCVFETSALCVEMRDKKDALARCEFVILFMSDIYSESHEMAMEFSLFEGKQVLVAAHSEMHWPPGHYFKDRQKRMERCPMVKVSTIDNTACLNALIKLVDAQMQESSKSNKKNKDASSDSHPTANGTTPHGKQGKTKGAAQSHLQHNKSPSKDSSKSSACHIL</sequence>
<feature type="region of interest" description="Disordered" evidence="1">
    <location>
        <begin position="922"/>
        <end position="982"/>
    </location>
</feature>
<dbReference type="Proteomes" id="UP000735302">
    <property type="component" value="Unassembled WGS sequence"/>
</dbReference>
<dbReference type="InterPro" id="IPR043136">
    <property type="entry name" value="B30.2/SPRY_sf"/>
</dbReference>
<dbReference type="Gene3D" id="2.60.120.920">
    <property type="match status" value="4"/>
</dbReference>
<gene>
    <name evidence="3" type="ORF">PoB_007514600</name>
</gene>
<dbReference type="PANTHER" id="PTHR12864">
    <property type="entry name" value="RAN BINDING PROTEIN 9-RELATED"/>
    <property type="match status" value="1"/>
</dbReference>
<dbReference type="EMBL" id="BLXT01008440">
    <property type="protein sequence ID" value="GFO48641.1"/>
    <property type="molecule type" value="Genomic_DNA"/>
</dbReference>
<protein>
    <submittedName>
        <fullName evidence="3">Spry domain-containing 3</fullName>
    </submittedName>
</protein>
<comment type="caution">
    <text evidence="3">The sequence shown here is derived from an EMBL/GenBank/DDBJ whole genome shotgun (WGS) entry which is preliminary data.</text>
</comment>
<dbReference type="InterPro" id="IPR003877">
    <property type="entry name" value="SPRY_dom"/>
</dbReference>
<dbReference type="SMART" id="SM00449">
    <property type="entry name" value="SPRY"/>
    <property type="match status" value="1"/>
</dbReference>
<dbReference type="CDD" id="cd12885">
    <property type="entry name" value="SPRY_RanBP_like"/>
    <property type="match status" value="1"/>
</dbReference>
<dbReference type="InterPro" id="IPR044736">
    <property type="entry name" value="Gid1/RanBPM/SPLA_SPRY"/>
</dbReference>
<proteinExistence type="predicted"/>
<dbReference type="InterPro" id="IPR013320">
    <property type="entry name" value="ConA-like_dom_sf"/>
</dbReference>
<evidence type="ECO:0000313" key="4">
    <source>
        <dbReference type="Proteomes" id="UP000735302"/>
    </source>
</evidence>